<sequence>MPRHDPAPRSSIANPHAWARFRTIMRWMTLLGIACVIGALAYLRDGGTPMTAQVVIATALGVFLTVLVGTGLMSLIFLSHGSGHDEQVDDPFDERR</sequence>
<feature type="transmembrane region" description="Helical" evidence="1">
    <location>
        <begin position="55"/>
        <end position="78"/>
    </location>
</feature>
<protein>
    <submittedName>
        <fullName evidence="2">Uncharacterized protein</fullName>
    </submittedName>
</protein>
<dbReference type="RefSeq" id="WP_281046376.1">
    <property type="nucleotide sequence ID" value="NZ_JARYGZ010000006.1"/>
</dbReference>
<feature type="transmembrane region" description="Helical" evidence="1">
    <location>
        <begin position="24"/>
        <end position="43"/>
    </location>
</feature>
<reference evidence="2" key="1">
    <citation type="submission" date="2023-04" db="EMBL/GenBank/DDBJ databases">
        <title>Sphingomonas sp. MAHUQ-71 isolated from rice field.</title>
        <authorList>
            <person name="Huq M.A."/>
        </authorList>
    </citation>
    <scope>NUCLEOTIDE SEQUENCE</scope>
    <source>
        <strain evidence="2">MAHUQ-71</strain>
    </source>
</reference>
<keyword evidence="1" id="KW-1133">Transmembrane helix</keyword>
<evidence type="ECO:0000256" key="1">
    <source>
        <dbReference type="SAM" id="Phobius"/>
    </source>
</evidence>
<organism evidence="2 3">
    <name type="scientific">Sphingomonas oryzagri</name>
    <dbReference type="NCBI Taxonomy" id="3042314"/>
    <lineage>
        <taxon>Bacteria</taxon>
        <taxon>Pseudomonadati</taxon>
        <taxon>Pseudomonadota</taxon>
        <taxon>Alphaproteobacteria</taxon>
        <taxon>Sphingomonadales</taxon>
        <taxon>Sphingomonadaceae</taxon>
        <taxon>Sphingomonas</taxon>
    </lineage>
</organism>
<evidence type="ECO:0000313" key="2">
    <source>
        <dbReference type="EMBL" id="MDH7641034.1"/>
    </source>
</evidence>
<keyword evidence="1" id="KW-0472">Membrane</keyword>
<keyword evidence="3" id="KW-1185">Reference proteome</keyword>
<dbReference type="EMBL" id="JARYGZ010000006">
    <property type="protein sequence ID" value="MDH7641034.1"/>
    <property type="molecule type" value="Genomic_DNA"/>
</dbReference>
<evidence type="ECO:0000313" key="3">
    <source>
        <dbReference type="Proteomes" id="UP001160625"/>
    </source>
</evidence>
<keyword evidence="1" id="KW-0812">Transmembrane</keyword>
<gene>
    <name evidence="2" type="ORF">QGN17_20035</name>
</gene>
<accession>A0ABT6N7E2</accession>
<dbReference type="Proteomes" id="UP001160625">
    <property type="component" value="Unassembled WGS sequence"/>
</dbReference>
<name>A0ABT6N7E2_9SPHN</name>
<comment type="caution">
    <text evidence="2">The sequence shown here is derived from an EMBL/GenBank/DDBJ whole genome shotgun (WGS) entry which is preliminary data.</text>
</comment>
<proteinExistence type="predicted"/>